<reference evidence="7" key="1">
    <citation type="submission" date="2020-12" db="EMBL/GenBank/DDBJ databases">
        <title>Antrihabitans popcorni sp. nov. and Antrihabitans auranticaus sp. nov., isolated from a larva cave.</title>
        <authorList>
            <person name="Lee S.D."/>
            <person name="Kim I.S."/>
        </authorList>
    </citation>
    <scope>NUCLEOTIDE SEQUENCE</scope>
    <source>
        <strain evidence="7">YC3-6</strain>
    </source>
</reference>
<accession>A0A934U4A9</accession>
<comment type="similarity">
    <text evidence="1">Belongs to the LysR transcriptional regulatory family.</text>
</comment>
<dbReference type="FunFam" id="1.10.10.10:FF:000001">
    <property type="entry name" value="LysR family transcriptional regulator"/>
    <property type="match status" value="1"/>
</dbReference>
<dbReference type="InterPro" id="IPR036390">
    <property type="entry name" value="WH_DNA-bd_sf"/>
</dbReference>
<dbReference type="GO" id="GO:0003677">
    <property type="term" value="F:DNA binding"/>
    <property type="evidence" value="ECO:0007669"/>
    <property type="project" value="UniProtKB-KW"/>
</dbReference>
<dbReference type="Pfam" id="PF03466">
    <property type="entry name" value="LysR_substrate"/>
    <property type="match status" value="1"/>
</dbReference>
<dbReference type="PANTHER" id="PTHR30346">
    <property type="entry name" value="TRANSCRIPTIONAL DUAL REGULATOR HCAR-RELATED"/>
    <property type="match status" value="1"/>
</dbReference>
<feature type="domain" description="HTH lysR-type" evidence="6">
    <location>
        <begin position="1"/>
        <end position="60"/>
    </location>
</feature>
<evidence type="ECO:0000256" key="1">
    <source>
        <dbReference type="ARBA" id="ARBA00009437"/>
    </source>
</evidence>
<dbReference type="Gene3D" id="3.40.190.10">
    <property type="entry name" value="Periplasmic binding protein-like II"/>
    <property type="match status" value="2"/>
</dbReference>
<dbReference type="PRINTS" id="PR00039">
    <property type="entry name" value="HTHLYSR"/>
</dbReference>
<dbReference type="RefSeq" id="WP_199704940.1">
    <property type="nucleotide sequence ID" value="NZ_JAEMNV010000004.1"/>
</dbReference>
<sequence>MEPHLRDLRYFVAVAEELHFTNAAVRLGIAQPTLSRQIRQLETQLETTLFDRDQRSVALTVAGKELLEGARSILAAWNGISLRLNHAGETLRVGLQTAINRGLLNDLERGSGQTLEFHPSPWIDPTCGLATRKADLALVWVPPADERYLSRTLRSELQWIIMPESHRLAESDGVNMVDLFDEPFIALPPEAGALRDYWLATYARGGRPVVVGAEADTAEEKIEAIEHGLGICLIAEGAVPLYRWPGIVARPVLDLAPCELSIAWRVDDDRDAVRDFVSHASGR</sequence>
<evidence type="ECO:0000256" key="3">
    <source>
        <dbReference type="ARBA" id="ARBA00023125"/>
    </source>
</evidence>
<dbReference type="Pfam" id="PF00126">
    <property type="entry name" value="HTH_1"/>
    <property type="match status" value="1"/>
</dbReference>
<organism evidence="7 8">
    <name type="scientific">Antrihabitans stalagmiti</name>
    <dbReference type="NCBI Taxonomy" id="2799499"/>
    <lineage>
        <taxon>Bacteria</taxon>
        <taxon>Bacillati</taxon>
        <taxon>Actinomycetota</taxon>
        <taxon>Actinomycetes</taxon>
        <taxon>Mycobacteriales</taxon>
        <taxon>Nocardiaceae</taxon>
        <taxon>Antrihabitans</taxon>
    </lineage>
</organism>
<keyword evidence="5" id="KW-0804">Transcription</keyword>
<evidence type="ECO:0000256" key="4">
    <source>
        <dbReference type="ARBA" id="ARBA00023159"/>
    </source>
</evidence>
<proteinExistence type="inferred from homology"/>
<gene>
    <name evidence="7" type="ORF">JGU71_15030</name>
</gene>
<dbReference type="AlphaFoldDB" id="A0A934U4A9"/>
<keyword evidence="3" id="KW-0238">DNA-binding</keyword>
<protein>
    <submittedName>
        <fullName evidence="7">LysR family transcriptional regulator</fullName>
    </submittedName>
</protein>
<dbReference type="SUPFAM" id="SSF53850">
    <property type="entry name" value="Periplasmic binding protein-like II"/>
    <property type="match status" value="1"/>
</dbReference>
<dbReference type="InterPro" id="IPR036388">
    <property type="entry name" value="WH-like_DNA-bd_sf"/>
</dbReference>
<name>A0A934U4A9_9NOCA</name>
<dbReference type="GO" id="GO:0003700">
    <property type="term" value="F:DNA-binding transcription factor activity"/>
    <property type="evidence" value="ECO:0007669"/>
    <property type="project" value="InterPro"/>
</dbReference>
<evidence type="ECO:0000313" key="7">
    <source>
        <dbReference type="EMBL" id="MBJ8340202.1"/>
    </source>
</evidence>
<dbReference type="InterPro" id="IPR005119">
    <property type="entry name" value="LysR_subst-bd"/>
</dbReference>
<dbReference type="GO" id="GO:0032993">
    <property type="term" value="C:protein-DNA complex"/>
    <property type="evidence" value="ECO:0007669"/>
    <property type="project" value="TreeGrafter"/>
</dbReference>
<dbReference type="EMBL" id="JAEMNV010000004">
    <property type="protein sequence ID" value="MBJ8340202.1"/>
    <property type="molecule type" value="Genomic_DNA"/>
</dbReference>
<evidence type="ECO:0000313" key="8">
    <source>
        <dbReference type="Proteomes" id="UP000655868"/>
    </source>
</evidence>
<dbReference type="SUPFAM" id="SSF46785">
    <property type="entry name" value="Winged helix' DNA-binding domain"/>
    <property type="match status" value="1"/>
</dbReference>
<dbReference type="Gene3D" id="1.10.10.10">
    <property type="entry name" value="Winged helix-like DNA-binding domain superfamily/Winged helix DNA-binding domain"/>
    <property type="match status" value="1"/>
</dbReference>
<keyword evidence="2" id="KW-0805">Transcription regulation</keyword>
<evidence type="ECO:0000256" key="2">
    <source>
        <dbReference type="ARBA" id="ARBA00023015"/>
    </source>
</evidence>
<keyword evidence="8" id="KW-1185">Reference proteome</keyword>
<evidence type="ECO:0000256" key="5">
    <source>
        <dbReference type="ARBA" id="ARBA00023163"/>
    </source>
</evidence>
<comment type="caution">
    <text evidence="7">The sequence shown here is derived from an EMBL/GenBank/DDBJ whole genome shotgun (WGS) entry which is preliminary data.</text>
</comment>
<evidence type="ECO:0000259" key="6">
    <source>
        <dbReference type="PROSITE" id="PS50931"/>
    </source>
</evidence>
<keyword evidence="4" id="KW-0010">Activator</keyword>
<dbReference type="PANTHER" id="PTHR30346:SF0">
    <property type="entry name" value="HCA OPERON TRANSCRIPTIONAL ACTIVATOR HCAR"/>
    <property type="match status" value="1"/>
</dbReference>
<dbReference type="Proteomes" id="UP000655868">
    <property type="component" value="Unassembled WGS sequence"/>
</dbReference>
<dbReference type="InterPro" id="IPR000847">
    <property type="entry name" value="LysR_HTH_N"/>
</dbReference>
<dbReference type="PROSITE" id="PS50931">
    <property type="entry name" value="HTH_LYSR"/>
    <property type="match status" value="1"/>
</dbReference>